<evidence type="ECO:0000313" key="2">
    <source>
        <dbReference type="Proteomes" id="UP000297385"/>
    </source>
</evidence>
<accession>A0A4Y8MJI0</accession>
<evidence type="ECO:0000313" key="1">
    <source>
        <dbReference type="EMBL" id="TFE37578.1"/>
    </source>
</evidence>
<comment type="caution">
    <text evidence="1">The sequence shown here is derived from an EMBL/GenBank/DDBJ whole genome shotgun (WGS) entry which is preliminary data.</text>
</comment>
<protein>
    <submittedName>
        <fullName evidence="1">Uncharacterized protein</fullName>
    </submittedName>
</protein>
<reference evidence="1 2" key="1">
    <citation type="submission" date="2019-03" db="EMBL/GenBank/DDBJ databases">
        <title>Complete Genome Sequence of Paraburkholderia dipogonis ICMP 19430T, a Nitrogen-fixing Symbiont of the South African Invasive Legume Dipogon lignosus in New Zealand.</title>
        <authorList>
            <person name="De Meyer S.E."/>
        </authorList>
    </citation>
    <scope>NUCLEOTIDE SEQUENCE [LARGE SCALE GENOMIC DNA]</scope>
    <source>
        <strain evidence="1 2">ICMP 19430</strain>
    </source>
</reference>
<dbReference type="EMBL" id="SNVI01000005">
    <property type="protein sequence ID" value="TFE37578.1"/>
    <property type="molecule type" value="Genomic_DNA"/>
</dbReference>
<sequence length="67" mass="7674">MKQEVNFSVRIQALKKEDVVGAGVQNTSSTLYVRLERHRLPRNTAAEVHGELRRQPTSYCSLMVIFN</sequence>
<organism evidence="1 2">
    <name type="scientific">Paraburkholderia dipogonis</name>
    <dbReference type="NCBI Taxonomy" id="1211383"/>
    <lineage>
        <taxon>Bacteria</taxon>
        <taxon>Pseudomonadati</taxon>
        <taxon>Pseudomonadota</taxon>
        <taxon>Betaproteobacteria</taxon>
        <taxon>Burkholderiales</taxon>
        <taxon>Burkholderiaceae</taxon>
        <taxon>Paraburkholderia</taxon>
    </lineage>
</organism>
<dbReference type="RefSeq" id="WP_134466104.1">
    <property type="nucleotide sequence ID" value="NZ_JBHMFL010000057.1"/>
</dbReference>
<gene>
    <name evidence="1" type="ORF">E2553_39835</name>
</gene>
<name>A0A4Y8MJI0_9BURK</name>
<dbReference type="Proteomes" id="UP000297385">
    <property type="component" value="Unassembled WGS sequence"/>
</dbReference>
<proteinExistence type="predicted"/>
<dbReference type="AlphaFoldDB" id="A0A4Y8MJI0"/>
<dbReference type="GeneID" id="97303779"/>